<name>A0ABC8SJH8_9AQUA</name>
<protein>
    <submittedName>
        <fullName evidence="1">Uncharacterized protein</fullName>
    </submittedName>
</protein>
<dbReference type="Proteomes" id="UP001642360">
    <property type="component" value="Unassembled WGS sequence"/>
</dbReference>
<dbReference type="AlphaFoldDB" id="A0ABC8SJH8"/>
<comment type="caution">
    <text evidence="1">The sequence shown here is derived from an EMBL/GenBank/DDBJ whole genome shotgun (WGS) entry which is preliminary data.</text>
</comment>
<reference evidence="1 2" key="1">
    <citation type="submission" date="2024-02" db="EMBL/GenBank/DDBJ databases">
        <authorList>
            <person name="Vignale AGUSTIN F."/>
            <person name="Sosa J E."/>
            <person name="Modenutti C."/>
        </authorList>
    </citation>
    <scope>NUCLEOTIDE SEQUENCE [LARGE SCALE GENOMIC DNA]</scope>
</reference>
<evidence type="ECO:0000313" key="1">
    <source>
        <dbReference type="EMBL" id="CAK9155218.1"/>
    </source>
</evidence>
<proteinExistence type="predicted"/>
<gene>
    <name evidence="1" type="ORF">ILEXP_LOCUS23606</name>
</gene>
<evidence type="ECO:0000313" key="2">
    <source>
        <dbReference type="Proteomes" id="UP001642360"/>
    </source>
</evidence>
<keyword evidence="2" id="KW-1185">Reference proteome</keyword>
<dbReference type="EMBL" id="CAUOFW020002653">
    <property type="protein sequence ID" value="CAK9155218.1"/>
    <property type="molecule type" value="Genomic_DNA"/>
</dbReference>
<accession>A0ABC8SJH8</accession>
<sequence length="72" mass="7328">MKPTCYLIFSMDLGPNTKSLVLWAIPFPPPKVMPSATTEPSPPLADPLCTGTGGGAEAIGCGGLRGGERVVG</sequence>
<organism evidence="1 2">
    <name type="scientific">Ilex paraguariensis</name>
    <name type="common">yerba mate</name>
    <dbReference type="NCBI Taxonomy" id="185542"/>
    <lineage>
        <taxon>Eukaryota</taxon>
        <taxon>Viridiplantae</taxon>
        <taxon>Streptophyta</taxon>
        <taxon>Embryophyta</taxon>
        <taxon>Tracheophyta</taxon>
        <taxon>Spermatophyta</taxon>
        <taxon>Magnoliopsida</taxon>
        <taxon>eudicotyledons</taxon>
        <taxon>Gunneridae</taxon>
        <taxon>Pentapetalae</taxon>
        <taxon>asterids</taxon>
        <taxon>campanulids</taxon>
        <taxon>Aquifoliales</taxon>
        <taxon>Aquifoliaceae</taxon>
        <taxon>Ilex</taxon>
    </lineage>
</organism>